<evidence type="ECO:0000313" key="3">
    <source>
        <dbReference type="Proteomes" id="UP000660729"/>
    </source>
</evidence>
<comment type="caution">
    <text evidence="2">The sequence shown here is derived from an EMBL/GenBank/DDBJ whole genome shotgun (WGS) entry which is preliminary data.</text>
</comment>
<feature type="region of interest" description="Disordered" evidence="1">
    <location>
        <begin position="12"/>
        <end position="130"/>
    </location>
</feature>
<feature type="compositionally biased region" description="Polar residues" evidence="1">
    <location>
        <begin position="464"/>
        <end position="473"/>
    </location>
</feature>
<feature type="compositionally biased region" description="Polar residues" evidence="1">
    <location>
        <begin position="722"/>
        <end position="738"/>
    </location>
</feature>
<dbReference type="Proteomes" id="UP000660729">
    <property type="component" value="Unassembled WGS sequence"/>
</dbReference>
<feature type="region of interest" description="Disordered" evidence="1">
    <location>
        <begin position="237"/>
        <end position="279"/>
    </location>
</feature>
<evidence type="ECO:0000313" key="2">
    <source>
        <dbReference type="EMBL" id="KAF7190424.1"/>
    </source>
</evidence>
<feature type="compositionally biased region" description="Polar residues" evidence="1">
    <location>
        <begin position="82"/>
        <end position="93"/>
    </location>
</feature>
<feature type="compositionally biased region" description="Polar residues" evidence="1">
    <location>
        <begin position="619"/>
        <end position="641"/>
    </location>
</feature>
<feature type="compositionally biased region" description="Polar residues" evidence="1">
    <location>
        <begin position="517"/>
        <end position="530"/>
    </location>
</feature>
<evidence type="ECO:0000256" key="1">
    <source>
        <dbReference type="SAM" id="MobiDB-lite"/>
    </source>
</evidence>
<feature type="compositionally biased region" description="Basic residues" evidence="1">
    <location>
        <begin position="42"/>
        <end position="52"/>
    </location>
</feature>
<dbReference type="OrthoDB" id="10607871at2759"/>
<feature type="compositionally biased region" description="Basic and acidic residues" evidence="1">
    <location>
        <begin position="257"/>
        <end position="266"/>
    </location>
</feature>
<proteinExistence type="predicted"/>
<gene>
    <name evidence="2" type="ORF">HII31_08138</name>
</gene>
<feature type="compositionally biased region" description="Basic residues" evidence="1">
    <location>
        <begin position="20"/>
        <end position="29"/>
    </location>
</feature>
<dbReference type="EMBL" id="JABCIY010000169">
    <property type="protein sequence ID" value="KAF7190424.1"/>
    <property type="molecule type" value="Genomic_DNA"/>
</dbReference>
<sequence>MAKFWRKLFCMPNEHEHNPKPPRKHVKAKQHVDVSGVPPKSVLKKPRIRSPKRIAISISDPGIAERGVRGLRGGGCGPSKIASPQQSPRNSQHGNRRRRTHAQPSRASVHTDNRQSQQHQSQATKRSAEDVMRAKLARKYPGYGTNQSATQAGANVLQPDSSARQFKGTGRYSRLMTAKDAIELADRSGSVRGIRGGCSVQGDDDSNVQPSRRVAIDQVSRLARRSINAASTVATRYEETVGGPEPASGSNAVGGEAQREQRRLTRQEPGAGRGEQRKRGRVFSRLKSFLCCCKYRSHEPPHVPHDQLRPEDTGTELQIQPANTASQDRLGAQEADETGTVIRRKPREASTEQHFQQTGGNSTAEPIPDRLPPAEQTSALFQDVDEITPVVQARSIGTQPQSRFSESSSSNHSGVSAMLDDAILVELQRQRIAEQDPTRYEELSDQYDQRLLQLMEAHGDERQNSAGSSSEQRWNLRGGQDESETKQPKVSLLAKVGRMLCYYSRDDQKFEHARPQQLDTFSSEPQSRPQSAIPYRYREPHPEGGGIGLALTIPEPRPATPSSILGIAPQSRNVSHNLDTIDQSEHDVTPLRPTIRRISEPAPTPSITWSRSVNERAQTRSATEPMIASSQQAQTEPSTPTRSEDPGSLSDSVQARRHRRSAAPLDGSENMVPLISSVMEKAPERQFNRGSVPGRREDESPGQVRQHGVQRNGSSRRLRIQATPQRPTSFTPFNSPAESSIPIAAFSHGSPKERPKSSIFPEQSPRL</sequence>
<accession>A0A8H6VJM8</accession>
<organism evidence="2 3">
    <name type="scientific">Pseudocercospora fuligena</name>
    <dbReference type="NCBI Taxonomy" id="685502"/>
    <lineage>
        <taxon>Eukaryota</taxon>
        <taxon>Fungi</taxon>
        <taxon>Dikarya</taxon>
        <taxon>Ascomycota</taxon>
        <taxon>Pezizomycotina</taxon>
        <taxon>Dothideomycetes</taxon>
        <taxon>Dothideomycetidae</taxon>
        <taxon>Mycosphaerellales</taxon>
        <taxon>Mycosphaerellaceae</taxon>
        <taxon>Pseudocercospora</taxon>
    </lineage>
</organism>
<keyword evidence="3" id="KW-1185">Reference proteome</keyword>
<feature type="region of interest" description="Disordered" evidence="1">
    <location>
        <begin position="322"/>
        <end position="373"/>
    </location>
</feature>
<protein>
    <submittedName>
        <fullName evidence="2">Uncharacterized protein</fullName>
    </submittedName>
</protein>
<name>A0A8H6VJM8_9PEZI</name>
<feature type="region of interest" description="Disordered" evidence="1">
    <location>
        <begin position="580"/>
        <end position="767"/>
    </location>
</feature>
<feature type="compositionally biased region" description="Polar residues" evidence="1">
    <location>
        <begin position="102"/>
        <end position="125"/>
    </location>
</feature>
<feature type="region of interest" description="Disordered" evidence="1">
    <location>
        <begin position="511"/>
        <end position="531"/>
    </location>
</feature>
<feature type="compositionally biased region" description="Polar residues" evidence="1">
    <location>
        <begin position="352"/>
        <end position="364"/>
    </location>
</feature>
<reference evidence="2" key="1">
    <citation type="submission" date="2020-04" db="EMBL/GenBank/DDBJ databases">
        <title>Draft genome resource of the tomato pathogen Pseudocercospora fuligena.</title>
        <authorList>
            <person name="Zaccaron A."/>
        </authorList>
    </citation>
    <scope>NUCLEOTIDE SEQUENCE</scope>
    <source>
        <strain evidence="2">PF001</strain>
    </source>
</reference>
<dbReference type="AlphaFoldDB" id="A0A8H6VJM8"/>
<feature type="region of interest" description="Disordered" evidence="1">
    <location>
        <begin position="460"/>
        <end position="488"/>
    </location>
</feature>